<reference evidence="4 5" key="1">
    <citation type="submission" date="2020-08" db="EMBL/GenBank/DDBJ databases">
        <title>Genomic Encyclopedia of Type Strains, Phase IV (KMG-V): Genome sequencing to study the core and pangenomes of soil and plant-associated prokaryotes.</title>
        <authorList>
            <person name="Whitman W."/>
        </authorList>
    </citation>
    <scope>NUCLEOTIDE SEQUENCE [LARGE SCALE GENOMIC DNA]</scope>
    <source>
        <strain evidence="4 5">SEMIA 4064</strain>
    </source>
</reference>
<dbReference type="InterPro" id="IPR036271">
    <property type="entry name" value="Tet_transcr_reg_TetR-rel_C_sf"/>
</dbReference>
<dbReference type="PANTHER" id="PTHR30055">
    <property type="entry name" value="HTH-TYPE TRANSCRIPTIONAL REGULATOR RUTR"/>
    <property type="match status" value="1"/>
</dbReference>
<feature type="DNA-binding region" description="H-T-H motif" evidence="2">
    <location>
        <begin position="49"/>
        <end position="68"/>
    </location>
</feature>
<dbReference type="AlphaFoldDB" id="A0A7W8XYP7"/>
<comment type="caution">
    <text evidence="4">The sequence shown here is derived from an EMBL/GenBank/DDBJ whole genome shotgun (WGS) entry which is preliminary data.</text>
</comment>
<dbReference type="InterPro" id="IPR001647">
    <property type="entry name" value="HTH_TetR"/>
</dbReference>
<dbReference type="PRINTS" id="PR00455">
    <property type="entry name" value="HTHTETR"/>
</dbReference>
<gene>
    <name evidence="4" type="ORF">GGD50_006661</name>
</gene>
<dbReference type="Pfam" id="PF00440">
    <property type="entry name" value="TetR_N"/>
    <property type="match status" value="1"/>
</dbReference>
<dbReference type="EMBL" id="JACHBI010000033">
    <property type="protein sequence ID" value="MBB5578005.1"/>
    <property type="molecule type" value="Genomic_DNA"/>
</dbReference>
<name>A0A7W8XYP7_9HYPH</name>
<dbReference type="PANTHER" id="PTHR30055:SF235">
    <property type="entry name" value="TRANSCRIPTIONAL REGULATORY PROTEIN"/>
    <property type="match status" value="1"/>
</dbReference>
<evidence type="ECO:0000259" key="3">
    <source>
        <dbReference type="PROSITE" id="PS50977"/>
    </source>
</evidence>
<evidence type="ECO:0000313" key="5">
    <source>
        <dbReference type="Proteomes" id="UP000549882"/>
    </source>
</evidence>
<proteinExistence type="predicted"/>
<keyword evidence="1 2" id="KW-0238">DNA-binding</keyword>
<organism evidence="4 5">
    <name type="scientific">Rhizobium paranaense</name>
    <dbReference type="NCBI Taxonomy" id="1650438"/>
    <lineage>
        <taxon>Bacteria</taxon>
        <taxon>Pseudomonadati</taxon>
        <taxon>Pseudomonadota</taxon>
        <taxon>Alphaproteobacteria</taxon>
        <taxon>Hyphomicrobiales</taxon>
        <taxon>Rhizobiaceae</taxon>
        <taxon>Rhizobium/Agrobacterium group</taxon>
        <taxon>Rhizobium</taxon>
    </lineage>
</organism>
<evidence type="ECO:0000256" key="2">
    <source>
        <dbReference type="PROSITE-ProRule" id="PRU00335"/>
    </source>
</evidence>
<evidence type="ECO:0000256" key="1">
    <source>
        <dbReference type="ARBA" id="ARBA00023125"/>
    </source>
</evidence>
<dbReference type="InterPro" id="IPR009057">
    <property type="entry name" value="Homeodomain-like_sf"/>
</dbReference>
<dbReference type="InterPro" id="IPR050109">
    <property type="entry name" value="HTH-type_TetR-like_transc_reg"/>
</dbReference>
<dbReference type="RefSeq" id="WP_246451680.1">
    <property type="nucleotide sequence ID" value="NZ_JACHBI010000033.1"/>
</dbReference>
<dbReference type="GO" id="GO:0000976">
    <property type="term" value="F:transcription cis-regulatory region binding"/>
    <property type="evidence" value="ECO:0007669"/>
    <property type="project" value="TreeGrafter"/>
</dbReference>
<accession>A0A7W8XYP7</accession>
<feature type="domain" description="HTH tetR-type" evidence="3">
    <location>
        <begin position="26"/>
        <end position="86"/>
    </location>
</feature>
<dbReference type="SUPFAM" id="SSF46689">
    <property type="entry name" value="Homeodomain-like"/>
    <property type="match status" value="1"/>
</dbReference>
<keyword evidence="5" id="KW-1185">Reference proteome</keyword>
<dbReference type="SUPFAM" id="SSF48498">
    <property type="entry name" value="Tetracyclin repressor-like, C-terminal domain"/>
    <property type="match status" value="1"/>
</dbReference>
<sequence length="231" mass="25691">MGGEVMLERAKAGNTKRKPGRPTLGIDYRDLILDAAELIFADEGFAGAKMRDIANKAGVNQALIRYYFGSKEELFDEVYRRRGALLSGRRHVLLDEVLARPTGLNLEKIVLAYLAPQWEMKHSGPAGAAFVRLQARLHAEPAEHSFRLRREVYDSSVKRFVSEIALLTPDIPKDIISLRMAFLVGTYLFMLNDLGRLNDLTDGQLGVVGKDDMLKHLTAFLTAGLRAPVPA</sequence>
<dbReference type="Gene3D" id="1.10.357.10">
    <property type="entry name" value="Tetracycline Repressor, domain 2"/>
    <property type="match status" value="1"/>
</dbReference>
<dbReference type="PROSITE" id="PS50977">
    <property type="entry name" value="HTH_TETR_2"/>
    <property type="match status" value="1"/>
</dbReference>
<dbReference type="InterPro" id="IPR041586">
    <property type="entry name" value="PsrA_TetR_C"/>
</dbReference>
<dbReference type="Proteomes" id="UP000549882">
    <property type="component" value="Unassembled WGS sequence"/>
</dbReference>
<dbReference type="Pfam" id="PF17939">
    <property type="entry name" value="TetR_C_30"/>
    <property type="match status" value="1"/>
</dbReference>
<protein>
    <submittedName>
        <fullName evidence="4">AcrR family transcriptional regulator</fullName>
    </submittedName>
</protein>
<evidence type="ECO:0000313" key="4">
    <source>
        <dbReference type="EMBL" id="MBB5578005.1"/>
    </source>
</evidence>
<dbReference type="GO" id="GO:0003700">
    <property type="term" value="F:DNA-binding transcription factor activity"/>
    <property type="evidence" value="ECO:0007669"/>
    <property type="project" value="TreeGrafter"/>
</dbReference>